<gene>
    <name evidence="1" type="ORF">DEJ48_09380</name>
</gene>
<name>A0A5P2CC87_STRVZ</name>
<dbReference type="OrthoDB" id="4249814at2"/>
<evidence type="ECO:0000313" key="1">
    <source>
        <dbReference type="EMBL" id="QES38921.1"/>
    </source>
</evidence>
<reference evidence="1 2" key="1">
    <citation type="submission" date="2018-05" db="EMBL/GenBank/DDBJ databases">
        <title>Streptomyces venezuelae.</title>
        <authorList>
            <person name="Kim W."/>
            <person name="Lee N."/>
            <person name="Cho B.-K."/>
        </authorList>
    </citation>
    <scope>NUCLEOTIDE SEQUENCE [LARGE SCALE GENOMIC DNA]</scope>
    <source>
        <strain evidence="1 2">ATCC 14584</strain>
    </source>
</reference>
<evidence type="ECO:0000313" key="2">
    <source>
        <dbReference type="Proteomes" id="UP000322927"/>
    </source>
</evidence>
<dbReference type="AlphaFoldDB" id="A0A5P2CC87"/>
<sequence>MGVRGAGFLHGGLPAPLLLLSGSLVCEAFAFGGFATEVDFLRDFGELVFQRPVGEVGPFAGAVWVAASERETQAV</sequence>
<accession>A0A5P2CC87</accession>
<proteinExistence type="predicted"/>
<protein>
    <submittedName>
        <fullName evidence="1">Uncharacterized protein</fullName>
    </submittedName>
</protein>
<dbReference type="Proteomes" id="UP000322927">
    <property type="component" value="Chromosome"/>
</dbReference>
<dbReference type="EMBL" id="CP029192">
    <property type="protein sequence ID" value="QES38921.1"/>
    <property type="molecule type" value="Genomic_DNA"/>
</dbReference>
<organism evidence="1 2">
    <name type="scientific">Streptomyces venezuelae</name>
    <dbReference type="NCBI Taxonomy" id="54571"/>
    <lineage>
        <taxon>Bacteria</taxon>
        <taxon>Bacillati</taxon>
        <taxon>Actinomycetota</taxon>
        <taxon>Actinomycetes</taxon>
        <taxon>Kitasatosporales</taxon>
        <taxon>Streptomycetaceae</taxon>
        <taxon>Streptomyces</taxon>
    </lineage>
</organism>